<dbReference type="AlphaFoldDB" id="A0A7D4DZ40"/>
<dbReference type="EMBL" id="CP053985">
    <property type="protein sequence ID" value="QKH37495.1"/>
    <property type="molecule type" value="Genomic_DNA"/>
</dbReference>
<organism evidence="6 7">
    <name type="scientific">Achromobacter pestifer</name>
    <dbReference type="NCBI Taxonomy" id="1353889"/>
    <lineage>
        <taxon>Bacteria</taxon>
        <taxon>Pseudomonadati</taxon>
        <taxon>Pseudomonadota</taxon>
        <taxon>Betaproteobacteria</taxon>
        <taxon>Burkholderiales</taxon>
        <taxon>Alcaligenaceae</taxon>
        <taxon>Achromobacter</taxon>
    </lineage>
</organism>
<dbReference type="RefSeq" id="WP_173146336.1">
    <property type="nucleotide sequence ID" value="NZ_CP053985.1"/>
</dbReference>
<dbReference type="Pfam" id="PF00126">
    <property type="entry name" value="HTH_1"/>
    <property type="match status" value="1"/>
</dbReference>
<keyword evidence="3" id="KW-0238">DNA-binding</keyword>
<keyword evidence="7" id="KW-1185">Reference proteome</keyword>
<reference evidence="6 7" key="1">
    <citation type="submission" date="2020-05" db="EMBL/GenBank/DDBJ databases">
        <title>FDA dAtabase for Regulatory Grade micrObial Sequences (FDA-ARGOS): Supporting development and validation of Infectious Disease Dx tests.</title>
        <authorList>
            <person name="Sproer C."/>
            <person name="Gronow S."/>
            <person name="Severitt S."/>
            <person name="Schroder I."/>
            <person name="Tallon L."/>
            <person name="Sadzewicz L."/>
            <person name="Zhao X."/>
            <person name="Vavikolanu K."/>
            <person name="Mehta A."/>
            <person name="Aluvathingal J."/>
            <person name="Nadendla S."/>
            <person name="Myers T."/>
            <person name="Yan Y."/>
            <person name="Sichtig H."/>
        </authorList>
    </citation>
    <scope>NUCLEOTIDE SEQUENCE [LARGE SCALE GENOMIC DNA]</scope>
    <source>
        <strain evidence="6 7">FDAARGOS_790</strain>
    </source>
</reference>
<comment type="similarity">
    <text evidence="1">Belongs to the LysR transcriptional regulatory family.</text>
</comment>
<keyword evidence="4" id="KW-0804">Transcription</keyword>
<evidence type="ECO:0000259" key="5">
    <source>
        <dbReference type="PROSITE" id="PS50931"/>
    </source>
</evidence>
<dbReference type="InterPro" id="IPR036388">
    <property type="entry name" value="WH-like_DNA-bd_sf"/>
</dbReference>
<evidence type="ECO:0000256" key="4">
    <source>
        <dbReference type="ARBA" id="ARBA00023163"/>
    </source>
</evidence>
<dbReference type="SUPFAM" id="SSF46785">
    <property type="entry name" value="Winged helix' DNA-binding domain"/>
    <property type="match status" value="1"/>
</dbReference>
<dbReference type="PANTHER" id="PTHR30419">
    <property type="entry name" value="HTH-TYPE TRANSCRIPTIONAL REGULATOR YBHD"/>
    <property type="match status" value="1"/>
</dbReference>
<dbReference type="GO" id="GO:0003677">
    <property type="term" value="F:DNA binding"/>
    <property type="evidence" value="ECO:0007669"/>
    <property type="project" value="UniProtKB-KW"/>
</dbReference>
<dbReference type="KEGG" id="apes:FOC84_22200"/>
<dbReference type="SUPFAM" id="SSF53850">
    <property type="entry name" value="Periplasmic binding protein-like II"/>
    <property type="match status" value="1"/>
</dbReference>
<feature type="domain" description="HTH lysR-type" evidence="5">
    <location>
        <begin position="1"/>
        <end position="60"/>
    </location>
</feature>
<dbReference type="PRINTS" id="PR00039">
    <property type="entry name" value="HTHLYSR"/>
</dbReference>
<dbReference type="Gene3D" id="3.40.190.290">
    <property type="match status" value="1"/>
</dbReference>
<dbReference type="InterPro" id="IPR050950">
    <property type="entry name" value="HTH-type_LysR_regulators"/>
</dbReference>
<dbReference type="GO" id="GO:0005829">
    <property type="term" value="C:cytosol"/>
    <property type="evidence" value="ECO:0007669"/>
    <property type="project" value="TreeGrafter"/>
</dbReference>
<proteinExistence type="inferred from homology"/>
<accession>A0A7D4DZ40</accession>
<evidence type="ECO:0000313" key="6">
    <source>
        <dbReference type="EMBL" id="QKH37495.1"/>
    </source>
</evidence>
<evidence type="ECO:0000313" key="7">
    <source>
        <dbReference type="Proteomes" id="UP000500970"/>
    </source>
</evidence>
<dbReference type="GO" id="GO:0003700">
    <property type="term" value="F:DNA-binding transcription factor activity"/>
    <property type="evidence" value="ECO:0007669"/>
    <property type="project" value="InterPro"/>
</dbReference>
<dbReference type="PROSITE" id="PS50931">
    <property type="entry name" value="HTH_LYSR"/>
    <property type="match status" value="1"/>
</dbReference>
<dbReference type="Proteomes" id="UP000500970">
    <property type="component" value="Chromosome"/>
</dbReference>
<dbReference type="InterPro" id="IPR005119">
    <property type="entry name" value="LysR_subst-bd"/>
</dbReference>
<sequence>MFIRQLSYLLALDKHRHFGRAAESCHVSQPALSNGIRELERELGITIVKRNRTFEGITPEGERVIQWVRQVMASLEGLRQEADLVRGVPQGHLAIGAIPTANHAATLLSAEYREILPQLTLEVTSLSTPEILRRLKAQEIQLGILYERSVLNSADYDAMPLYSERYVLVANEQASLPRQLDWSEVGELPLCLLSPDMQNRQTLNKCFEAVEAKPRVVLQSNDIRVLLAECQSGRAFSILPLSALPALYEGAGLLAHPITPEHAEDICLVRLRRDNQPALSNAAWQIAGQMDLEGVLNHSLPAKP</sequence>
<dbReference type="Pfam" id="PF03466">
    <property type="entry name" value="LysR_substrate"/>
    <property type="match status" value="1"/>
</dbReference>
<dbReference type="InterPro" id="IPR036390">
    <property type="entry name" value="WH_DNA-bd_sf"/>
</dbReference>
<dbReference type="FunFam" id="1.10.10.10:FF:000001">
    <property type="entry name" value="LysR family transcriptional regulator"/>
    <property type="match status" value="1"/>
</dbReference>
<dbReference type="CDD" id="cd05466">
    <property type="entry name" value="PBP2_LTTR_substrate"/>
    <property type="match status" value="1"/>
</dbReference>
<keyword evidence="2" id="KW-0805">Transcription regulation</keyword>
<name>A0A7D4DZ40_9BURK</name>
<dbReference type="Gene3D" id="1.10.10.10">
    <property type="entry name" value="Winged helix-like DNA-binding domain superfamily/Winged helix DNA-binding domain"/>
    <property type="match status" value="1"/>
</dbReference>
<dbReference type="PANTHER" id="PTHR30419:SF31">
    <property type="entry name" value="BLR3139 PROTEIN"/>
    <property type="match status" value="1"/>
</dbReference>
<evidence type="ECO:0000256" key="3">
    <source>
        <dbReference type="ARBA" id="ARBA00023125"/>
    </source>
</evidence>
<evidence type="ECO:0000256" key="2">
    <source>
        <dbReference type="ARBA" id="ARBA00023015"/>
    </source>
</evidence>
<evidence type="ECO:0000256" key="1">
    <source>
        <dbReference type="ARBA" id="ARBA00009437"/>
    </source>
</evidence>
<dbReference type="InterPro" id="IPR000847">
    <property type="entry name" value="LysR_HTH_N"/>
</dbReference>
<protein>
    <submittedName>
        <fullName evidence="6">LysR family transcriptional regulator</fullName>
    </submittedName>
</protein>
<gene>
    <name evidence="6" type="ORF">FOC84_22200</name>
</gene>